<protein>
    <recommendedName>
        <fullName evidence="4">Histone transcription regulator 3 homolog</fullName>
    </recommendedName>
</protein>
<dbReference type="InterPro" id="IPR011990">
    <property type="entry name" value="TPR-like_helical_dom_sf"/>
</dbReference>
<evidence type="ECO:0000256" key="5">
    <source>
        <dbReference type="ARBA" id="ARBA00023242"/>
    </source>
</evidence>
<feature type="region of interest" description="Disordered" evidence="6">
    <location>
        <begin position="1911"/>
        <end position="2036"/>
    </location>
</feature>
<feature type="region of interest" description="Disordered" evidence="6">
    <location>
        <begin position="414"/>
        <end position="483"/>
    </location>
</feature>
<dbReference type="Proteomes" id="UP000327118">
    <property type="component" value="Unassembled WGS sequence"/>
</dbReference>
<keyword evidence="5" id="KW-0539">Nucleus</keyword>
<dbReference type="GO" id="GO:0006325">
    <property type="term" value="P:chromatin organization"/>
    <property type="evidence" value="ECO:0007669"/>
    <property type="project" value="InterPro"/>
</dbReference>
<feature type="region of interest" description="Disordered" evidence="6">
    <location>
        <begin position="1782"/>
        <end position="1899"/>
    </location>
</feature>
<feature type="compositionally biased region" description="Low complexity" evidence="6">
    <location>
        <begin position="1932"/>
        <end position="1941"/>
    </location>
</feature>
<keyword evidence="8" id="KW-1185">Reference proteome</keyword>
<evidence type="ECO:0000256" key="2">
    <source>
        <dbReference type="ARBA" id="ARBA00004123"/>
    </source>
</evidence>
<dbReference type="OrthoDB" id="77564at2759"/>
<proteinExistence type="inferred from homology"/>
<evidence type="ECO:0000256" key="3">
    <source>
        <dbReference type="ARBA" id="ARBA00007335"/>
    </source>
</evidence>
<comment type="similarity">
    <text evidence="3">Belongs to the HIR3 family.</text>
</comment>
<dbReference type="PANTHER" id="PTHR15502:SF7">
    <property type="entry name" value="CALCINEURIN-BINDING PROTEIN CABIN-1"/>
    <property type="match status" value="1"/>
</dbReference>
<dbReference type="GO" id="GO:0031491">
    <property type="term" value="F:nucleosome binding"/>
    <property type="evidence" value="ECO:0007669"/>
    <property type="project" value="TreeGrafter"/>
</dbReference>
<dbReference type="GO" id="GO:0005634">
    <property type="term" value="C:nucleus"/>
    <property type="evidence" value="ECO:0007669"/>
    <property type="project" value="UniProtKB-SubCell"/>
</dbReference>
<feature type="compositionally biased region" description="Polar residues" evidence="6">
    <location>
        <begin position="414"/>
        <end position="444"/>
    </location>
</feature>
<accession>A0A5N6YYY8</accession>
<name>A0A5N6YYY8_9EURO</name>
<comment type="subcellular location">
    <subcellularLocation>
        <location evidence="2">Nucleus</location>
    </subcellularLocation>
</comment>
<dbReference type="EMBL" id="ML739212">
    <property type="protein sequence ID" value="KAE8350645.1"/>
    <property type="molecule type" value="Genomic_DNA"/>
</dbReference>
<dbReference type="GO" id="GO:0000417">
    <property type="term" value="C:HIR complex"/>
    <property type="evidence" value="ECO:0007669"/>
    <property type="project" value="TreeGrafter"/>
</dbReference>
<dbReference type="PANTHER" id="PTHR15502">
    <property type="entry name" value="CALCINEURIN-BINDING PROTEIN CABIN 1-RELATED"/>
    <property type="match status" value="1"/>
</dbReference>
<reference evidence="8" key="1">
    <citation type="submission" date="2019-04" db="EMBL/GenBank/DDBJ databases">
        <title>Friends and foes A comparative genomics studyof 23 Aspergillus species from section Flavi.</title>
        <authorList>
            <consortium name="DOE Joint Genome Institute"/>
            <person name="Kjaerbolling I."/>
            <person name="Vesth T."/>
            <person name="Frisvad J.C."/>
            <person name="Nybo J.L."/>
            <person name="Theobald S."/>
            <person name="Kildgaard S."/>
            <person name="Isbrandt T."/>
            <person name="Kuo A."/>
            <person name="Sato A."/>
            <person name="Lyhne E.K."/>
            <person name="Kogle M.E."/>
            <person name="Wiebenga A."/>
            <person name="Kun R.S."/>
            <person name="Lubbers R.J."/>
            <person name="Makela M.R."/>
            <person name="Barry K."/>
            <person name="Chovatia M."/>
            <person name="Clum A."/>
            <person name="Daum C."/>
            <person name="Haridas S."/>
            <person name="He G."/>
            <person name="LaButti K."/>
            <person name="Lipzen A."/>
            <person name="Mondo S."/>
            <person name="Riley R."/>
            <person name="Salamov A."/>
            <person name="Simmons B.A."/>
            <person name="Magnuson J.K."/>
            <person name="Henrissat B."/>
            <person name="Mortensen U.H."/>
            <person name="Larsen T.O."/>
            <person name="Devries R.P."/>
            <person name="Grigoriev I.V."/>
            <person name="Machida M."/>
            <person name="Baker S.E."/>
            <person name="Andersen M.R."/>
        </authorList>
    </citation>
    <scope>NUCLEOTIDE SEQUENCE [LARGE SCALE GENOMIC DNA]</scope>
    <source>
        <strain evidence="8">CBS 553.77</strain>
    </source>
</reference>
<dbReference type="InterPro" id="IPR033053">
    <property type="entry name" value="Hir3/CABIN1"/>
</dbReference>
<organism evidence="7 8">
    <name type="scientific">Aspergillus coremiiformis</name>
    <dbReference type="NCBI Taxonomy" id="138285"/>
    <lineage>
        <taxon>Eukaryota</taxon>
        <taxon>Fungi</taxon>
        <taxon>Dikarya</taxon>
        <taxon>Ascomycota</taxon>
        <taxon>Pezizomycotina</taxon>
        <taxon>Eurotiomycetes</taxon>
        <taxon>Eurotiomycetidae</taxon>
        <taxon>Eurotiales</taxon>
        <taxon>Aspergillaceae</taxon>
        <taxon>Aspergillus</taxon>
        <taxon>Aspergillus subgen. Circumdati</taxon>
    </lineage>
</organism>
<evidence type="ECO:0000256" key="1">
    <source>
        <dbReference type="ARBA" id="ARBA00002687"/>
    </source>
</evidence>
<feature type="compositionally biased region" description="Acidic residues" evidence="6">
    <location>
        <begin position="1942"/>
        <end position="2014"/>
    </location>
</feature>
<feature type="compositionally biased region" description="Basic and acidic residues" evidence="6">
    <location>
        <begin position="1810"/>
        <end position="1819"/>
    </location>
</feature>
<evidence type="ECO:0000313" key="7">
    <source>
        <dbReference type="EMBL" id="KAE8350645.1"/>
    </source>
</evidence>
<evidence type="ECO:0000313" key="8">
    <source>
        <dbReference type="Proteomes" id="UP000327118"/>
    </source>
</evidence>
<feature type="compositionally biased region" description="Low complexity" evidence="6">
    <location>
        <begin position="1859"/>
        <end position="1868"/>
    </location>
</feature>
<sequence length="2036" mass="229740">MSNWVALNIEPDEAVEEEVDDTKEIQIEEALKLYQNALKLHSQGPHFYAQAAEAYDALLSSEIFKYPESISDYKRAVLQDSEPQITETSDYVGNAGGAEPLGDYDINDSTSSTLLHTIYLSYKNQGQFVLDSLRAVIENAVQAPDASHSLSTEIAERASAALASFAEALEHDDTDLNLWRQCARLCSTLQSYRVARYCLESVLADDENRLEIRTEQLGLEETFAEEHLRETLLSLHDRISVSQVPIKKPKKALLKFLKRQSDPYPYLPTLPNNLRDVFPSKNPLALRTSRHDLKPLSPTWADLGKAILEFLTDEEKGAIDVGPGTAITITIPALSPELKVAVARETQVQDQSLRTQDEEAPSDQKQIVRTLGEDNGNMVTQQPIKQETLEPAAEHADDHSSIDQRAEKQLTESLEIQTSQSPEIANQQETTNVDEPDPKSSTNGARKRSSASAIVEDQTESVRSKSRRTRLRESYAEASSQADEVSFDHNKYYEDRLEGFTRADEWMFGTVGSLLSKVGVEELGSVDELRKQISPTSDEKDRLDSVVNGKAEYVLPRDLRDIIKSWDEGKSQAAAQSDNFSALQDIQGMGKSGLAIFLEHSRKSARKLGMKQVLSGIEELLTLLNSINEGWFHIHDAAFEWLKCLLMPNYGRDTTVDGVSGTSNFSSMRSTYTLFQWPDALKETVVQILIREDENIYKTMCEHIEILERQILCASAETPFECTANHLANLEMMQAIFELHLDVYASINNPNSEVDPVIRTQQKDRLTRWSLLVRTSLTHFMDHSSPSNHQNSMVLRHIWASTFHSNMTADAEREHVMLCLQELKHLLKCLKDPVITLANNAIMPEISIEAVDQEISKLESMGFFMRIFNVESEDPVALIETIEPILEPSLVHFVEGSTSEEQGHVQPTSQLHEMGSFLDRGDATLRLFLWKRLQDAYKKIDYPPKVVSCYLRSIETIVRELWNPTHLEEPSEHRQITLLRWLKSLDGILSKTITNILQEPEKAYECFDMDHIKTSLSAVTLLLKLLHSFVRYEDSIRVGQLSGPDVRGALAKSLEGFRDKLREMHVRCWILHYTLLREAIAQNLELFETPLEDRVLYLRSVHNALGIRKMCKRSHKQFLKLLKSEIFSLDEKSDYEFDICQILYDIHGIKLSPVDGYLEDHGCPPEKLDRSTAILMIDFVMKQAKKMNIKDLSKSELKYTIEKMQQAIGTTKSSPPLSYNRRILTAYLKSPLNPTELFRAVRGVEDLPLLPVPTESAVIAKNGWYFLLGHAALTKFRSQKRLNPVPTTDLDEAITWFRQDLEHNTQRWESWYRLAQTYDSKLEEDITWSADKINNNRMELVTWQRYAIHSYAMAVATAARSADPTLETRALLSDLYTDFGIRLYSSSREPLSMAAFSLSDFSRHFNSEENQQMYKALPFKEMRLYSVWNLASYLLKRAIPDKPKNWMTRYMLSKCLWKMFSCDDSVRGTSKRVHLDDLLDSLLDSIDALPQKRDSRSDPIFEPHYKLVSIVHKLVHRGIVTRGEGSKTLVANPWARKVPPPEEGAPWKPYIMAVIRNLKHADKSNWHHRMAVRAAHITYDDDKDTAAAAGAKGELTQQIFTKTMTIQVWRPENERPGRHFVYTTRYVYFFVTLLEQLDDRASLDQLLRRVRKKQGDFINHTKLWEDLCLTYARVIRKAGKIDEGHDESVFKPIGWDEFVTNTARLESLSQLAPESTALLELLRDAVELKKLNNNLMKVSLLEDLIADIYSRLYEVNMPNVIEQANEENKEKMKVDHLLMASDGAADTPTPPTSAPASEAPAPRGRTKGIARRDIQKRAETIVQRKVAPHAPTPKAPAATESEASHATRPVTSAPEQTKDTATSAAAADELGLGQQSDIPNSLQDSADDESELSEIDDEKLSKLAAERHLLFPNLQDRGSLEPEMEMSVQASADGDGAFEGAGEIEEDGDLGDEGETMVEDGEEGADGDEAEIDGEGEGEGEDENEDGGDEEGPGEADGNETGEMDVDDGGDEPEQPALPDAEQGSDHVSDSEAMDA</sequence>
<evidence type="ECO:0000256" key="4">
    <source>
        <dbReference type="ARBA" id="ARBA00014848"/>
    </source>
</evidence>
<dbReference type="Gene3D" id="1.25.40.10">
    <property type="entry name" value="Tetratricopeptide repeat domain"/>
    <property type="match status" value="1"/>
</dbReference>
<feature type="compositionally biased region" description="Acidic residues" evidence="6">
    <location>
        <begin position="1885"/>
        <end position="1897"/>
    </location>
</feature>
<evidence type="ECO:0000256" key="6">
    <source>
        <dbReference type="SAM" id="MobiDB-lite"/>
    </source>
</evidence>
<gene>
    <name evidence="7" type="ORF">BDV28DRAFT_35030</name>
</gene>
<comment type="function">
    <text evidence="1">Has a role in a nucleosome assembly pathway that is required for the integrity of heterochromatin and proper chromosome segregation.</text>
</comment>